<gene>
    <name evidence="2" type="ORF">EZS28_017550</name>
</gene>
<evidence type="ECO:0000256" key="1">
    <source>
        <dbReference type="SAM" id="MobiDB-lite"/>
    </source>
</evidence>
<dbReference type="Proteomes" id="UP000324800">
    <property type="component" value="Unassembled WGS sequence"/>
</dbReference>
<feature type="compositionally biased region" description="Low complexity" evidence="1">
    <location>
        <begin position="109"/>
        <end position="120"/>
    </location>
</feature>
<feature type="compositionally biased region" description="Acidic residues" evidence="1">
    <location>
        <begin position="15"/>
        <end position="30"/>
    </location>
</feature>
<sequence>MKDGAGEQDQNLDLGNEDEEEEEIEDDDDLQAQKKQQKNIDDEDNIEMVLRRLKQQVAQKLKEQNNQEYELNDEQKNNDNDKDNEDDWGGFVDDLIEEENRSKEKDSGNNNNNNSTINYNADMSENTPDDQRQKHQLNAQQLEILSLATAASDGEVAEIAVVDVVTAEDASYTIDVSGTVEAAVDYAAADAAEAVLATNQQKIRKPEKGTKYLNSNLKLRKRTLRKQLHIQKASTSARPPKNIQGESTYSTHR</sequence>
<feature type="compositionally biased region" description="Basic and acidic residues" evidence="1">
    <location>
        <begin position="98"/>
        <end position="107"/>
    </location>
</feature>
<dbReference type="EMBL" id="SNRW01004589">
    <property type="protein sequence ID" value="KAA6386923.1"/>
    <property type="molecule type" value="Genomic_DNA"/>
</dbReference>
<feature type="compositionally biased region" description="Polar residues" evidence="1">
    <location>
        <begin position="244"/>
        <end position="253"/>
    </location>
</feature>
<name>A0A5J4VX65_9EUKA</name>
<reference evidence="2 3" key="1">
    <citation type="submission" date="2019-03" db="EMBL/GenBank/DDBJ databases">
        <title>Single cell metagenomics reveals metabolic interactions within the superorganism composed of flagellate Streblomastix strix and complex community of Bacteroidetes bacteria on its surface.</title>
        <authorList>
            <person name="Treitli S.C."/>
            <person name="Kolisko M."/>
            <person name="Husnik F."/>
            <person name="Keeling P."/>
            <person name="Hampl V."/>
        </authorList>
    </citation>
    <scope>NUCLEOTIDE SEQUENCE [LARGE SCALE GENOMIC DNA]</scope>
    <source>
        <strain evidence="2">ST1C</strain>
    </source>
</reference>
<protein>
    <submittedName>
        <fullName evidence="2">Uncharacterized protein</fullName>
    </submittedName>
</protein>
<organism evidence="2 3">
    <name type="scientific">Streblomastix strix</name>
    <dbReference type="NCBI Taxonomy" id="222440"/>
    <lineage>
        <taxon>Eukaryota</taxon>
        <taxon>Metamonada</taxon>
        <taxon>Preaxostyla</taxon>
        <taxon>Oxymonadida</taxon>
        <taxon>Streblomastigidae</taxon>
        <taxon>Streblomastix</taxon>
    </lineage>
</organism>
<feature type="region of interest" description="Disordered" evidence="1">
    <location>
        <begin position="1"/>
        <end position="133"/>
    </location>
</feature>
<comment type="caution">
    <text evidence="2">The sequence shown here is derived from an EMBL/GenBank/DDBJ whole genome shotgun (WGS) entry which is preliminary data.</text>
</comment>
<evidence type="ECO:0000313" key="2">
    <source>
        <dbReference type="EMBL" id="KAA6386923.1"/>
    </source>
</evidence>
<dbReference type="AlphaFoldDB" id="A0A5J4VX65"/>
<accession>A0A5J4VX65</accession>
<feature type="region of interest" description="Disordered" evidence="1">
    <location>
        <begin position="229"/>
        <end position="253"/>
    </location>
</feature>
<proteinExistence type="predicted"/>
<evidence type="ECO:0000313" key="3">
    <source>
        <dbReference type="Proteomes" id="UP000324800"/>
    </source>
</evidence>